<proteinExistence type="predicted"/>
<dbReference type="Proteomes" id="UP000277437">
    <property type="component" value="Chromosome"/>
</dbReference>
<dbReference type="RefSeq" id="WP_124324479.1">
    <property type="nucleotide sequence ID" value="NZ_CP118137.1"/>
</dbReference>
<reference evidence="1 2" key="1">
    <citation type="submission" date="2018-12" db="EMBL/GenBank/DDBJ databases">
        <authorList>
            <consortium name="Pathogen Informatics"/>
        </authorList>
    </citation>
    <scope>NUCLEOTIDE SEQUENCE [LARGE SCALE GENOMIC DNA]</scope>
    <source>
        <strain evidence="1 2">NCTC7357</strain>
    </source>
</reference>
<organism evidence="1 2">
    <name type="scientific">Pseudomonas chlororaphis</name>
    <dbReference type="NCBI Taxonomy" id="587753"/>
    <lineage>
        <taxon>Bacteria</taxon>
        <taxon>Pseudomonadati</taxon>
        <taxon>Pseudomonadota</taxon>
        <taxon>Gammaproteobacteria</taxon>
        <taxon>Pseudomonadales</taxon>
        <taxon>Pseudomonadaceae</taxon>
        <taxon>Pseudomonas</taxon>
    </lineage>
</organism>
<dbReference type="EMBL" id="LR134334">
    <property type="protein sequence ID" value="VEF72293.1"/>
    <property type="molecule type" value="Genomic_DNA"/>
</dbReference>
<protein>
    <recommendedName>
        <fullName evidence="3">Transposase</fullName>
    </recommendedName>
</protein>
<evidence type="ECO:0000313" key="1">
    <source>
        <dbReference type="EMBL" id="VEF72293.1"/>
    </source>
</evidence>
<evidence type="ECO:0000313" key="2">
    <source>
        <dbReference type="Proteomes" id="UP000277437"/>
    </source>
</evidence>
<dbReference type="AlphaFoldDB" id="A0AAX3FNY9"/>
<accession>A0AAX3FNY9</accession>
<evidence type="ECO:0008006" key="3">
    <source>
        <dbReference type="Google" id="ProtNLM"/>
    </source>
</evidence>
<gene>
    <name evidence="1" type="ORF">NCTC7357_00527</name>
</gene>
<name>A0AAX3FNY9_9PSED</name>
<sequence length="72" mass="8060">MKTGFIRHEIYMGLAVIETLSEQSTAITDPSLADMQGMTGETLQPHQREWIANLLTELQDPLLSVPKEECCV</sequence>